<dbReference type="PATRIC" id="fig|1229783.3.peg.1905"/>
<dbReference type="GO" id="GO:0009254">
    <property type="term" value="P:peptidoglycan turnover"/>
    <property type="evidence" value="ECO:0007669"/>
    <property type="project" value="TreeGrafter"/>
</dbReference>
<sequence length="286" mass="33457">MTKTFIGEWNGIKVYQDYLPFGTRRSGERLSRETPLFMVFHDTGNIDATAQNNIDYYRNTYNIEESRTASAHVFVDDKECVICVPFQEKAWHVLYNVTLDNKWYQGNANDVAIGIEACYFNDVARTKQSFENTCKITAYLCDKWGINPYTHLPGHQQLQADKQDPGNILEKCGYHRNDMKVIYDKVSSYMKMNDFKENEDNDVEFIAGAMPPYRYPAHDDYVCLAISNDEGVTICEREGESWIKTQKTYGGYQLFYIYEIVDGWCRVYDHAANYWVWHERLKVISE</sequence>
<comment type="catalytic activity">
    <reaction evidence="1">
        <text>Hydrolyzes the link between N-acetylmuramoyl residues and L-amino acid residues in certain cell-wall glycopeptides.</text>
        <dbReference type="EC" id="3.5.1.28"/>
    </reaction>
</comment>
<evidence type="ECO:0000256" key="4">
    <source>
        <dbReference type="ARBA" id="ARBA00023316"/>
    </source>
</evidence>
<comment type="caution">
    <text evidence="6">The sequence shown here is derived from an EMBL/GenBank/DDBJ whole genome shotgun (WGS) entry which is preliminary data.</text>
</comment>
<protein>
    <recommendedName>
        <fullName evidence="2">N-acetylmuramoyl-L-alanine amidase</fullName>
        <ecNumber evidence="2">3.5.1.28</ecNumber>
    </recommendedName>
</protein>
<dbReference type="InterPro" id="IPR051206">
    <property type="entry name" value="NAMLAA_amidase_2"/>
</dbReference>
<keyword evidence="7" id="KW-1185">Reference proteome</keyword>
<feature type="domain" description="N-acetylmuramoyl-L-alanine amidase" evidence="5">
    <location>
        <begin position="22"/>
        <end position="166"/>
    </location>
</feature>
<dbReference type="RefSeq" id="WP_009384368.1">
    <property type="nucleotide sequence ID" value="NZ_AMSQ01000018.1"/>
</dbReference>
<dbReference type="PANTHER" id="PTHR30417">
    <property type="entry name" value="N-ACETYLMURAMOYL-L-ALANINE AMIDASE AMID"/>
    <property type="match status" value="1"/>
</dbReference>
<evidence type="ECO:0000256" key="1">
    <source>
        <dbReference type="ARBA" id="ARBA00001561"/>
    </source>
</evidence>
<dbReference type="InterPro" id="IPR057505">
    <property type="entry name" value="SH3b_T_C"/>
</dbReference>
<evidence type="ECO:0000313" key="6">
    <source>
        <dbReference type="EMBL" id="EKU46347.1"/>
    </source>
</evidence>
<keyword evidence="3" id="KW-0378">Hydrolase</keyword>
<dbReference type="InterPro" id="IPR002502">
    <property type="entry name" value="Amidase_domain"/>
</dbReference>
<dbReference type="PANTHER" id="PTHR30417:SF1">
    <property type="entry name" value="N-ACETYLMURAMOYL-L-ALANINE AMIDASE AMID"/>
    <property type="match status" value="1"/>
</dbReference>
<dbReference type="Pfam" id="PF24246">
    <property type="entry name" value="SH3b_T"/>
    <property type="match status" value="1"/>
</dbReference>
<keyword evidence="4" id="KW-0961">Cell wall biogenesis/degradation</keyword>
<dbReference type="SMART" id="SM00644">
    <property type="entry name" value="Ami_2"/>
    <property type="match status" value="1"/>
</dbReference>
<dbReference type="EC" id="3.5.1.28" evidence="2"/>
<evidence type="ECO:0000256" key="3">
    <source>
        <dbReference type="ARBA" id="ARBA00022801"/>
    </source>
</evidence>
<accession>K9AUW4</accession>
<dbReference type="Gene3D" id="3.40.80.10">
    <property type="entry name" value="Peptidoglycan recognition protein-like"/>
    <property type="match status" value="1"/>
</dbReference>
<organism evidence="6 7">
    <name type="scientific">Staphylococcus massiliensis S46</name>
    <dbReference type="NCBI Taxonomy" id="1229783"/>
    <lineage>
        <taxon>Bacteria</taxon>
        <taxon>Bacillati</taxon>
        <taxon>Bacillota</taxon>
        <taxon>Bacilli</taxon>
        <taxon>Bacillales</taxon>
        <taxon>Staphylococcaceae</taxon>
        <taxon>Staphylococcus</taxon>
    </lineage>
</organism>
<dbReference type="eggNOG" id="COG5632">
    <property type="taxonomic scope" value="Bacteria"/>
</dbReference>
<evidence type="ECO:0000256" key="2">
    <source>
        <dbReference type="ARBA" id="ARBA00011901"/>
    </source>
</evidence>
<dbReference type="CDD" id="cd06583">
    <property type="entry name" value="PGRP"/>
    <property type="match status" value="1"/>
</dbReference>
<dbReference type="AlphaFoldDB" id="K9AUW4"/>
<dbReference type="STRING" id="1229783.C273_09549"/>
<dbReference type="Proteomes" id="UP000009885">
    <property type="component" value="Unassembled WGS sequence"/>
</dbReference>
<dbReference type="EMBL" id="AMSQ01000018">
    <property type="protein sequence ID" value="EKU46347.1"/>
    <property type="molecule type" value="Genomic_DNA"/>
</dbReference>
<gene>
    <name evidence="6" type="ORF">C273_09549</name>
</gene>
<dbReference type="OrthoDB" id="2195319at2"/>
<dbReference type="Pfam" id="PF01510">
    <property type="entry name" value="Amidase_2"/>
    <property type="match status" value="1"/>
</dbReference>
<dbReference type="GO" id="GO:0008745">
    <property type="term" value="F:N-acetylmuramoyl-L-alanine amidase activity"/>
    <property type="evidence" value="ECO:0007669"/>
    <property type="project" value="UniProtKB-EC"/>
</dbReference>
<dbReference type="GO" id="GO:0071555">
    <property type="term" value="P:cell wall organization"/>
    <property type="evidence" value="ECO:0007669"/>
    <property type="project" value="UniProtKB-KW"/>
</dbReference>
<dbReference type="InterPro" id="IPR036505">
    <property type="entry name" value="Amidase/PGRP_sf"/>
</dbReference>
<name>K9AUW4_9STAP</name>
<reference evidence="6 7" key="1">
    <citation type="journal article" date="2013" name="Genome Announc.">
        <title>Genome Sequence of Staphylococcus massiliensis Strain S46, Isolated from the Surface of Healthy Human Skin.</title>
        <authorList>
            <person name="Srivastav R."/>
            <person name="Singh A."/>
            <person name="Jangir P.K."/>
            <person name="Kumari C."/>
            <person name="Muduli S."/>
            <person name="Sharma R."/>
        </authorList>
    </citation>
    <scope>NUCLEOTIDE SEQUENCE [LARGE SCALE GENOMIC DNA]</scope>
    <source>
        <strain evidence="6 7">S46</strain>
    </source>
</reference>
<evidence type="ECO:0000259" key="5">
    <source>
        <dbReference type="SMART" id="SM00644"/>
    </source>
</evidence>
<proteinExistence type="predicted"/>
<dbReference type="GO" id="GO:0009253">
    <property type="term" value="P:peptidoglycan catabolic process"/>
    <property type="evidence" value="ECO:0007669"/>
    <property type="project" value="InterPro"/>
</dbReference>
<evidence type="ECO:0000313" key="7">
    <source>
        <dbReference type="Proteomes" id="UP000009885"/>
    </source>
</evidence>
<dbReference type="SUPFAM" id="SSF55846">
    <property type="entry name" value="N-acetylmuramoyl-L-alanine amidase-like"/>
    <property type="match status" value="1"/>
</dbReference>